<evidence type="ECO:0000313" key="2">
    <source>
        <dbReference type="Proteomes" id="UP000789901"/>
    </source>
</evidence>
<evidence type="ECO:0000313" key="1">
    <source>
        <dbReference type="EMBL" id="CAG8827845.1"/>
    </source>
</evidence>
<comment type="caution">
    <text evidence="1">The sequence shown here is derived from an EMBL/GenBank/DDBJ whole genome shotgun (WGS) entry which is preliminary data.</text>
</comment>
<name>A0ABN7WDK5_GIGMA</name>
<feature type="non-terminal residue" evidence="1">
    <location>
        <position position="82"/>
    </location>
</feature>
<reference evidence="1 2" key="1">
    <citation type="submission" date="2021-06" db="EMBL/GenBank/DDBJ databases">
        <authorList>
            <person name="Kallberg Y."/>
            <person name="Tangrot J."/>
            <person name="Rosling A."/>
        </authorList>
    </citation>
    <scope>NUCLEOTIDE SEQUENCE [LARGE SCALE GENOMIC DNA]</scope>
    <source>
        <strain evidence="1 2">120-4 pot B 10/14</strain>
    </source>
</reference>
<proteinExistence type="predicted"/>
<accession>A0ABN7WDK5</accession>
<dbReference type="EMBL" id="CAJVQB010039908">
    <property type="protein sequence ID" value="CAG8827845.1"/>
    <property type="molecule type" value="Genomic_DNA"/>
</dbReference>
<sequence length="82" mass="9820">MNDEYREIFDDFNLIDSIYDDSINSAHVCYIRELKELITKWRRGKLSEEITGPFELGKFHEIEKHAKNRAHPLEVFKHNAEK</sequence>
<dbReference type="Proteomes" id="UP000789901">
    <property type="component" value="Unassembled WGS sequence"/>
</dbReference>
<protein>
    <submittedName>
        <fullName evidence="1">25200_t:CDS:1</fullName>
    </submittedName>
</protein>
<organism evidence="1 2">
    <name type="scientific">Gigaspora margarita</name>
    <dbReference type="NCBI Taxonomy" id="4874"/>
    <lineage>
        <taxon>Eukaryota</taxon>
        <taxon>Fungi</taxon>
        <taxon>Fungi incertae sedis</taxon>
        <taxon>Mucoromycota</taxon>
        <taxon>Glomeromycotina</taxon>
        <taxon>Glomeromycetes</taxon>
        <taxon>Diversisporales</taxon>
        <taxon>Gigasporaceae</taxon>
        <taxon>Gigaspora</taxon>
    </lineage>
</organism>
<keyword evidence="2" id="KW-1185">Reference proteome</keyword>
<gene>
    <name evidence="1" type="ORF">GMARGA_LOCUS29531</name>
</gene>